<dbReference type="AlphaFoldDB" id="A0A317EF44"/>
<gene>
    <name evidence="2" type="ORF">DKG75_05530</name>
</gene>
<keyword evidence="1" id="KW-1133">Transmembrane helix</keyword>
<evidence type="ECO:0000256" key="1">
    <source>
        <dbReference type="SAM" id="Phobius"/>
    </source>
</evidence>
<comment type="caution">
    <text evidence="2">The sequence shown here is derived from an EMBL/GenBank/DDBJ whole genome shotgun (WGS) entry which is preliminary data.</text>
</comment>
<dbReference type="RefSeq" id="WP_109920034.1">
    <property type="nucleotide sequence ID" value="NZ_QGLF01000001.1"/>
</dbReference>
<protein>
    <submittedName>
        <fullName evidence="2">Uncharacterized protein</fullName>
    </submittedName>
</protein>
<dbReference type="EMBL" id="QGLF01000001">
    <property type="protein sequence ID" value="PWR24003.1"/>
    <property type="molecule type" value="Genomic_DNA"/>
</dbReference>
<sequence>MILGRFLAAIPLLIAGASLFIAWVWLHALAPAPASSFLAGPAPAEILAIEIVERRVKGSLHTIDLAVTVRLADGRSGIVGGYQRIDGAGAVADVLADQVEDGALRVRAFAGTIYRHDPDLFMLAGGTAIGLIGLFMLPLGLAVVGLAGAGFIRAYAGVIAAVLVVLGGAVGWSGLNQGAVRPLDRLLGERMTAEVVASTWHRLPVTGAAPAGKAVLLPAVLVRLPDGRGEVALQGLPGAVAIPGLDEPAPAVAPGDRVEVTSRASEPGRVRLAGWRFRPLATAGLGAVLLVLGLGIGRRLAGRPVRRGGG</sequence>
<keyword evidence="1" id="KW-0472">Membrane</keyword>
<keyword evidence="3" id="KW-1185">Reference proteome</keyword>
<feature type="transmembrane region" description="Helical" evidence="1">
    <location>
        <begin position="277"/>
        <end position="297"/>
    </location>
</feature>
<dbReference type="Proteomes" id="UP000246077">
    <property type="component" value="Unassembled WGS sequence"/>
</dbReference>
<reference evidence="3" key="1">
    <citation type="submission" date="2018-05" db="EMBL/GenBank/DDBJ databases">
        <title>Zavarzinia sp. HR-AS.</title>
        <authorList>
            <person name="Lee Y."/>
            <person name="Jeon C.O."/>
        </authorList>
    </citation>
    <scope>NUCLEOTIDE SEQUENCE [LARGE SCALE GENOMIC DNA]</scope>
    <source>
        <strain evidence="3">DSM 1231</strain>
    </source>
</reference>
<feature type="transmembrane region" description="Helical" evidence="1">
    <location>
        <begin position="154"/>
        <end position="175"/>
    </location>
</feature>
<proteinExistence type="predicted"/>
<keyword evidence="1" id="KW-0812">Transmembrane</keyword>
<evidence type="ECO:0000313" key="2">
    <source>
        <dbReference type="EMBL" id="PWR24003.1"/>
    </source>
</evidence>
<evidence type="ECO:0000313" key="3">
    <source>
        <dbReference type="Proteomes" id="UP000246077"/>
    </source>
</evidence>
<feature type="transmembrane region" description="Helical" evidence="1">
    <location>
        <begin position="120"/>
        <end position="147"/>
    </location>
</feature>
<accession>A0A317EF44</accession>
<organism evidence="2 3">
    <name type="scientific">Zavarzinia compransoris</name>
    <dbReference type="NCBI Taxonomy" id="1264899"/>
    <lineage>
        <taxon>Bacteria</taxon>
        <taxon>Pseudomonadati</taxon>
        <taxon>Pseudomonadota</taxon>
        <taxon>Alphaproteobacteria</taxon>
        <taxon>Rhodospirillales</taxon>
        <taxon>Zavarziniaceae</taxon>
        <taxon>Zavarzinia</taxon>
    </lineage>
</organism>
<name>A0A317EF44_9PROT</name>